<evidence type="ECO:0000256" key="6">
    <source>
        <dbReference type="SAM" id="Phobius"/>
    </source>
</evidence>
<feature type="transmembrane region" description="Helical" evidence="6">
    <location>
        <begin position="63"/>
        <end position="87"/>
    </location>
</feature>
<dbReference type="PANTHER" id="PTHR23502">
    <property type="entry name" value="MAJOR FACILITATOR SUPERFAMILY"/>
    <property type="match status" value="1"/>
</dbReference>
<keyword evidence="9" id="KW-1185">Reference proteome</keyword>
<dbReference type="AlphaFoldDB" id="A0A0D7BL43"/>
<dbReference type="Gene3D" id="1.20.1250.20">
    <property type="entry name" value="MFS general substrate transporter like domains"/>
    <property type="match status" value="1"/>
</dbReference>
<feature type="transmembrane region" description="Helical" evidence="6">
    <location>
        <begin position="403"/>
        <end position="425"/>
    </location>
</feature>
<dbReference type="InterPro" id="IPR011701">
    <property type="entry name" value="MFS"/>
</dbReference>
<feature type="transmembrane region" description="Helical" evidence="6">
    <location>
        <begin position="189"/>
        <end position="214"/>
    </location>
</feature>
<dbReference type="PROSITE" id="PS50850">
    <property type="entry name" value="MFS"/>
    <property type="match status" value="1"/>
</dbReference>
<keyword evidence="4 6" id="KW-0472">Membrane</keyword>
<name>A0A0D7BL43_9AGAR</name>
<dbReference type="CDD" id="cd17323">
    <property type="entry name" value="MFS_Tpo1_MDR_like"/>
    <property type="match status" value="1"/>
</dbReference>
<evidence type="ECO:0000256" key="1">
    <source>
        <dbReference type="ARBA" id="ARBA00004141"/>
    </source>
</evidence>
<proteinExistence type="predicted"/>
<dbReference type="OrthoDB" id="9986881at2759"/>
<dbReference type="GO" id="GO:0022857">
    <property type="term" value="F:transmembrane transporter activity"/>
    <property type="evidence" value="ECO:0007669"/>
    <property type="project" value="InterPro"/>
</dbReference>
<dbReference type="Pfam" id="PF07690">
    <property type="entry name" value="MFS_1"/>
    <property type="match status" value="1"/>
</dbReference>
<protein>
    <submittedName>
        <fullName evidence="8">MFS general substrate transporter</fullName>
    </submittedName>
</protein>
<keyword evidence="3 6" id="KW-1133">Transmembrane helix</keyword>
<sequence>MSNRSSFDDARTLRLDNAQELDQPQPGPSKIEIEEKSDRDPYQVDFDENDPANPQNWSNLRRWGLTVIAGILVLNATFASSAPSGIVTNILEEFHMEPIVATLMISLFVAGYCVGPLLWGPLSEEFGRRPLFIVSFAVYTCFQIGMALAKNTASLLVFRFIGGTFAAAPLTNSGALISDIWDARTRGKALAIFTVAPFAGPALGPTVAGFISVSGASWRWLFWVLTMFAGLCWITIILFVPETYKPILLVQKAKRLRKETGDDRYWAPMERTQKTLAQQVENILARPFKMLVLEPMLLSSTIYMSFIYGVLYLLFEAYPIIFTKGHGFNAGISGLMFLPIALGGVVAVILYLLIWNPRYERETARLGHAPPPEYRLHLTMFAAPLFSIACFWIGGASSPDVNYWAPLMAGGAMGFSISWLFLGFFNYIIDTYLMMAASALAANTVVRSAFGAAFPLFAGDMYEALNPHWASYLLGFVALAMVPLPFIFIKFGAKLRARSRFAPTKPVVPVEQTPTKESEKSEV</sequence>
<dbReference type="SUPFAM" id="SSF103473">
    <property type="entry name" value="MFS general substrate transporter"/>
    <property type="match status" value="1"/>
</dbReference>
<dbReference type="InterPro" id="IPR036259">
    <property type="entry name" value="MFS_trans_sf"/>
</dbReference>
<comment type="subcellular location">
    <subcellularLocation>
        <location evidence="1">Membrane</location>
        <topology evidence="1">Multi-pass membrane protein</topology>
    </subcellularLocation>
</comment>
<evidence type="ECO:0000256" key="5">
    <source>
        <dbReference type="SAM" id="MobiDB-lite"/>
    </source>
</evidence>
<organism evidence="8 9">
    <name type="scientific">Cylindrobasidium torrendii FP15055 ss-10</name>
    <dbReference type="NCBI Taxonomy" id="1314674"/>
    <lineage>
        <taxon>Eukaryota</taxon>
        <taxon>Fungi</taxon>
        <taxon>Dikarya</taxon>
        <taxon>Basidiomycota</taxon>
        <taxon>Agaricomycotina</taxon>
        <taxon>Agaricomycetes</taxon>
        <taxon>Agaricomycetidae</taxon>
        <taxon>Agaricales</taxon>
        <taxon>Marasmiineae</taxon>
        <taxon>Physalacriaceae</taxon>
        <taxon>Cylindrobasidium</taxon>
    </lineage>
</organism>
<feature type="transmembrane region" description="Helical" evidence="6">
    <location>
        <begin position="296"/>
        <end position="315"/>
    </location>
</feature>
<feature type="transmembrane region" description="Helical" evidence="6">
    <location>
        <begin position="155"/>
        <end position="177"/>
    </location>
</feature>
<feature type="transmembrane region" description="Helical" evidence="6">
    <location>
        <begin position="376"/>
        <end position="397"/>
    </location>
</feature>
<gene>
    <name evidence="8" type="ORF">CYLTODRAFT_419230</name>
</gene>
<reference evidence="8 9" key="1">
    <citation type="journal article" date="2015" name="Fungal Genet. Biol.">
        <title>Evolution of novel wood decay mechanisms in Agaricales revealed by the genome sequences of Fistulina hepatica and Cylindrobasidium torrendii.</title>
        <authorList>
            <person name="Floudas D."/>
            <person name="Held B.W."/>
            <person name="Riley R."/>
            <person name="Nagy L.G."/>
            <person name="Koehler G."/>
            <person name="Ransdell A.S."/>
            <person name="Younus H."/>
            <person name="Chow J."/>
            <person name="Chiniquy J."/>
            <person name="Lipzen A."/>
            <person name="Tritt A."/>
            <person name="Sun H."/>
            <person name="Haridas S."/>
            <person name="LaButti K."/>
            <person name="Ohm R.A."/>
            <person name="Kues U."/>
            <person name="Blanchette R.A."/>
            <person name="Grigoriev I.V."/>
            <person name="Minto R.E."/>
            <person name="Hibbett D.S."/>
        </authorList>
    </citation>
    <scope>NUCLEOTIDE SEQUENCE [LARGE SCALE GENOMIC DNA]</scope>
    <source>
        <strain evidence="8 9">FP15055 ss-10</strain>
    </source>
</reference>
<feature type="compositionally biased region" description="Basic and acidic residues" evidence="5">
    <location>
        <begin position="31"/>
        <end position="42"/>
    </location>
</feature>
<evidence type="ECO:0000256" key="4">
    <source>
        <dbReference type="ARBA" id="ARBA00023136"/>
    </source>
</evidence>
<keyword evidence="2 6" id="KW-0812">Transmembrane</keyword>
<evidence type="ECO:0000256" key="2">
    <source>
        <dbReference type="ARBA" id="ARBA00022692"/>
    </source>
</evidence>
<dbReference type="STRING" id="1314674.A0A0D7BL43"/>
<feature type="transmembrane region" description="Helical" evidence="6">
    <location>
        <begin position="432"/>
        <end position="457"/>
    </location>
</feature>
<dbReference type="EMBL" id="KN880460">
    <property type="protein sequence ID" value="KIY70945.1"/>
    <property type="molecule type" value="Genomic_DNA"/>
</dbReference>
<feature type="compositionally biased region" description="Basic and acidic residues" evidence="5">
    <location>
        <begin position="1"/>
        <end position="14"/>
    </location>
</feature>
<dbReference type="PANTHER" id="PTHR23502:SF173">
    <property type="entry name" value="MFS-MULTIDRUG-RESISTANCE TRANSPORTER-RELATED"/>
    <property type="match status" value="1"/>
</dbReference>
<accession>A0A0D7BL43</accession>
<evidence type="ECO:0000313" key="9">
    <source>
        <dbReference type="Proteomes" id="UP000054007"/>
    </source>
</evidence>
<dbReference type="InterPro" id="IPR020846">
    <property type="entry name" value="MFS_dom"/>
</dbReference>
<evidence type="ECO:0000313" key="8">
    <source>
        <dbReference type="EMBL" id="KIY70945.1"/>
    </source>
</evidence>
<feature type="transmembrane region" description="Helical" evidence="6">
    <location>
        <begin position="220"/>
        <end position="240"/>
    </location>
</feature>
<dbReference type="Proteomes" id="UP000054007">
    <property type="component" value="Unassembled WGS sequence"/>
</dbReference>
<evidence type="ECO:0000256" key="3">
    <source>
        <dbReference type="ARBA" id="ARBA00022989"/>
    </source>
</evidence>
<dbReference type="FunFam" id="1.20.1250.20:FF:000011">
    <property type="entry name" value="MFS multidrug transporter, putative"/>
    <property type="match status" value="1"/>
</dbReference>
<feature type="transmembrane region" description="Helical" evidence="6">
    <location>
        <begin position="335"/>
        <end position="355"/>
    </location>
</feature>
<feature type="transmembrane region" description="Helical" evidence="6">
    <location>
        <begin position="131"/>
        <end position="149"/>
    </location>
</feature>
<feature type="transmembrane region" description="Helical" evidence="6">
    <location>
        <begin position="99"/>
        <end position="119"/>
    </location>
</feature>
<feature type="region of interest" description="Disordered" evidence="5">
    <location>
        <begin position="1"/>
        <end position="55"/>
    </location>
</feature>
<dbReference type="GO" id="GO:0005886">
    <property type="term" value="C:plasma membrane"/>
    <property type="evidence" value="ECO:0007669"/>
    <property type="project" value="TreeGrafter"/>
</dbReference>
<feature type="transmembrane region" description="Helical" evidence="6">
    <location>
        <begin position="469"/>
        <end position="489"/>
    </location>
</feature>
<evidence type="ECO:0000259" key="7">
    <source>
        <dbReference type="PROSITE" id="PS50850"/>
    </source>
</evidence>
<feature type="domain" description="Major facilitator superfamily (MFS) profile" evidence="7">
    <location>
        <begin position="65"/>
        <end position="495"/>
    </location>
</feature>